<dbReference type="InterPro" id="IPR036770">
    <property type="entry name" value="Ankyrin_rpt-contain_sf"/>
</dbReference>
<evidence type="ECO:0000313" key="3">
    <source>
        <dbReference type="Proteomes" id="UP000238042"/>
    </source>
</evidence>
<keyword evidence="1" id="KW-0040">ANK repeat</keyword>
<protein>
    <submittedName>
        <fullName evidence="2">Uncharacterized protein</fullName>
    </submittedName>
</protein>
<dbReference type="PANTHER" id="PTHR46224">
    <property type="entry name" value="ANKYRIN REPEAT FAMILY PROTEIN"/>
    <property type="match status" value="1"/>
</dbReference>
<keyword evidence="3" id="KW-1185">Reference proteome</keyword>
<accession>A0A2S8A984</accession>
<evidence type="ECO:0000313" key="2">
    <source>
        <dbReference type="EMBL" id="PQL91139.1"/>
    </source>
</evidence>
<reference evidence="2 3" key="1">
    <citation type="submission" date="2018-02" db="EMBL/GenBank/DDBJ databases">
        <title>Genome sequences of Apibacter spp., gut symbionts of Asian honey bees.</title>
        <authorList>
            <person name="Kwong W.K."/>
            <person name="Steele M.I."/>
            <person name="Moran N.A."/>
        </authorList>
    </citation>
    <scope>NUCLEOTIDE SEQUENCE [LARGE SCALE GENOMIC DNA]</scope>
    <source>
        <strain evidence="3">wkB301</strain>
    </source>
</reference>
<dbReference type="Gene3D" id="1.25.40.20">
    <property type="entry name" value="Ankyrin repeat-containing domain"/>
    <property type="match status" value="1"/>
</dbReference>
<sequence length="322" mass="37066">MKLFHPMKKNRKLLPVVFCLISINMLFISCLDPIRDKNRKRYTPEFCFEEAYLPLGRAIYKGDTREAERLVREKKIDINALSRKSGFRFLYYACLMEDLPMVKKLLQLGADPNKISLDITKGNPPIKETNISFAVARGNVKLTKLLLENGANPNTSVDLLPLNVAMTHDNMQDYLDLLFKYGADANYLEYGSCENVAQIALIGRKFDLIDYFLDKGSDPNSVDKAGWSLAYSVQHELENYRGTEQGRKILEKVKNRLQNEYKIQFPVEAQRRKGMETEIKRYEQLPQEIKGLSEMKNSEKYFQRVRDSLSAGKTLTGQPLTN</sequence>
<dbReference type="PROSITE" id="PS50088">
    <property type="entry name" value="ANK_REPEAT"/>
    <property type="match status" value="1"/>
</dbReference>
<dbReference type="AlphaFoldDB" id="A0A2S8A984"/>
<dbReference type="OrthoDB" id="1239122at2"/>
<evidence type="ECO:0000256" key="1">
    <source>
        <dbReference type="PROSITE-ProRule" id="PRU00023"/>
    </source>
</evidence>
<feature type="repeat" description="ANK" evidence="1">
    <location>
        <begin position="126"/>
        <end position="158"/>
    </location>
</feature>
<dbReference type="PROSITE" id="PS51257">
    <property type="entry name" value="PROKAR_LIPOPROTEIN"/>
    <property type="match status" value="1"/>
</dbReference>
<gene>
    <name evidence="2" type="ORF">C4S77_08645</name>
</gene>
<proteinExistence type="predicted"/>
<name>A0A2S8A984_9FLAO</name>
<dbReference type="SUPFAM" id="SSF48403">
    <property type="entry name" value="Ankyrin repeat"/>
    <property type="match status" value="1"/>
</dbReference>
<dbReference type="Pfam" id="PF00023">
    <property type="entry name" value="Ank"/>
    <property type="match status" value="1"/>
</dbReference>
<dbReference type="InterPro" id="IPR051616">
    <property type="entry name" value="Cul2-RING_E3_ligase_SR"/>
</dbReference>
<comment type="caution">
    <text evidence="2">The sequence shown here is derived from an EMBL/GenBank/DDBJ whole genome shotgun (WGS) entry which is preliminary data.</text>
</comment>
<dbReference type="EMBL" id="PSZM01000042">
    <property type="protein sequence ID" value="PQL91139.1"/>
    <property type="molecule type" value="Genomic_DNA"/>
</dbReference>
<dbReference type="InterPro" id="IPR002110">
    <property type="entry name" value="Ankyrin_rpt"/>
</dbReference>
<dbReference type="Pfam" id="PF13637">
    <property type="entry name" value="Ank_4"/>
    <property type="match status" value="1"/>
</dbReference>
<dbReference type="Proteomes" id="UP000238042">
    <property type="component" value="Unassembled WGS sequence"/>
</dbReference>
<dbReference type="SMART" id="SM00248">
    <property type="entry name" value="ANK"/>
    <property type="match status" value="5"/>
</dbReference>
<organism evidence="2 3">
    <name type="scientific">Apibacter adventoris</name>
    <dbReference type="NCBI Taxonomy" id="1679466"/>
    <lineage>
        <taxon>Bacteria</taxon>
        <taxon>Pseudomonadati</taxon>
        <taxon>Bacteroidota</taxon>
        <taxon>Flavobacteriia</taxon>
        <taxon>Flavobacteriales</taxon>
        <taxon>Weeksellaceae</taxon>
        <taxon>Apibacter</taxon>
    </lineage>
</organism>